<reference evidence="3 4" key="1">
    <citation type="submission" date="2020-05" db="EMBL/GenBank/DDBJ databases">
        <title>The draft genome of Cronobacter sakazakii strain 145005.</title>
        <authorList>
            <person name="Yang J."/>
            <person name="Liu L."/>
            <person name="Feng Y."/>
            <person name="Zong Z."/>
        </authorList>
    </citation>
    <scope>NUCLEOTIDE SEQUENCE [LARGE SCALE GENOMIC DNA]</scope>
    <source>
        <strain evidence="3 4">145005</strain>
    </source>
</reference>
<dbReference type="InterPro" id="IPR011050">
    <property type="entry name" value="Pectin_lyase_fold/virulence"/>
</dbReference>
<sequence length="86" mass="8866">MKMSVSSPQYRISALCLGTWMALGIVTYANAAIVVDQQKSPDTTVNVAGNGATVVDVSAPSSGGVSHNYYKQFDVNSAGVVLNNGA</sequence>
<evidence type="ECO:0000313" key="4">
    <source>
        <dbReference type="Proteomes" id="UP000548673"/>
    </source>
</evidence>
<feature type="chain" id="PRO_5032989163" evidence="1">
    <location>
        <begin position="32"/>
        <end position="86"/>
    </location>
</feature>
<dbReference type="SUPFAM" id="SSF51126">
    <property type="entry name" value="Pectin lyase-like"/>
    <property type="match status" value="1"/>
</dbReference>
<feature type="signal peptide" evidence="1">
    <location>
        <begin position="1"/>
        <end position="31"/>
    </location>
</feature>
<dbReference type="EMBL" id="JABTXY010000029">
    <property type="protein sequence ID" value="NYV44793.1"/>
    <property type="molecule type" value="Genomic_DNA"/>
</dbReference>
<evidence type="ECO:0000256" key="1">
    <source>
        <dbReference type="SAM" id="SignalP"/>
    </source>
</evidence>
<name>A0A853HN29_CROSK</name>
<proteinExistence type="predicted"/>
<dbReference type="Proteomes" id="UP000548673">
    <property type="component" value="Unassembled WGS sequence"/>
</dbReference>
<dbReference type="Gene3D" id="2.160.20.10">
    <property type="entry name" value="Single-stranded right-handed beta-helix, Pectin lyase-like"/>
    <property type="match status" value="1"/>
</dbReference>
<dbReference type="InterPro" id="IPR012334">
    <property type="entry name" value="Pectin_lyas_fold"/>
</dbReference>
<organism evidence="3 4">
    <name type="scientific">Cronobacter sakazakii</name>
    <name type="common">Enterobacter sakazakii</name>
    <dbReference type="NCBI Taxonomy" id="28141"/>
    <lineage>
        <taxon>Bacteria</taxon>
        <taxon>Pseudomonadati</taxon>
        <taxon>Pseudomonadota</taxon>
        <taxon>Gammaproteobacteria</taxon>
        <taxon>Enterobacterales</taxon>
        <taxon>Enterobacteriaceae</taxon>
        <taxon>Cronobacter</taxon>
    </lineage>
</organism>
<dbReference type="Pfam" id="PF05860">
    <property type="entry name" value="TPS"/>
    <property type="match status" value="1"/>
</dbReference>
<feature type="domain" description="Filamentous haemagglutinin FhaB/tRNA nuclease CdiA-like TPS" evidence="2">
    <location>
        <begin position="35"/>
        <end position="84"/>
    </location>
</feature>
<gene>
    <name evidence="3" type="ORF">HRR37_21095</name>
</gene>
<dbReference type="AlphaFoldDB" id="A0A853HN29"/>
<comment type="caution">
    <text evidence="3">The sequence shown here is derived from an EMBL/GenBank/DDBJ whole genome shotgun (WGS) entry which is preliminary data.</text>
</comment>
<feature type="non-terminal residue" evidence="3">
    <location>
        <position position="86"/>
    </location>
</feature>
<dbReference type="InterPro" id="IPR008638">
    <property type="entry name" value="FhaB/CdiA-like_TPS"/>
</dbReference>
<accession>A0A853HN29</accession>
<evidence type="ECO:0000259" key="2">
    <source>
        <dbReference type="Pfam" id="PF05860"/>
    </source>
</evidence>
<protein>
    <submittedName>
        <fullName evidence="3">Heme utilization protein</fullName>
    </submittedName>
</protein>
<keyword evidence="1" id="KW-0732">Signal</keyword>
<evidence type="ECO:0000313" key="3">
    <source>
        <dbReference type="EMBL" id="NYV44793.1"/>
    </source>
</evidence>